<dbReference type="RefSeq" id="WP_090549699.1">
    <property type="nucleotide sequence ID" value="NZ_FNFP01000001.1"/>
</dbReference>
<evidence type="ECO:0000313" key="2">
    <source>
        <dbReference type="Proteomes" id="UP000198718"/>
    </source>
</evidence>
<protein>
    <submittedName>
        <fullName evidence="1">Uncharacterized protein</fullName>
    </submittedName>
</protein>
<organism evidence="1 2">
    <name type="scientific">Natronincola ferrireducens</name>
    <dbReference type="NCBI Taxonomy" id="393762"/>
    <lineage>
        <taxon>Bacteria</taxon>
        <taxon>Bacillati</taxon>
        <taxon>Bacillota</taxon>
        <taxon>Clostridia</taxon>
        <taxon>Peptostreptococcales</taxon>
        <taxon>Natronincolaceae</taxon>
        <taxon>Natronincola</taxon>
    </lineage>
</organism>
<gene>
    <name evidence="1" type="ORF">SAMN05660472_00458</name>
</gene>
<dbReference type="AlphaFoldDB" id="A0A1G8Y808"/>
<name>A0A1G8Y808_9FIRM</name>
<dbReference type="EMBL" id="FNFP01000001">
    <property type="protein sequence ID" value="SDJ98928.1"/>
    <property type="molecule type" value="Genomic_DNA"/>
</dbReference>
<proteinExistence type="predicted"/>
<sequence length="197" mass="23098">MNNQLYKIKRIVNDLEASSYTNSQISLLQELIVTAEVYKQHLIHVTNQQNNKNNVDVINHVDMKIEKISQEVFLYKPITVKNYYDGDYLERFASIRTSDLKSSGVLDIHNRFWQAHEVFNGNIFASIPFELINASQSSKLQHFNWDKVQVDVYEITSELQSKTSRRDIINAVEKMFDHYILVREVCGNILMVLHYKL</sequence>
<dbReference type="STRING" id="393762.SAMN05660472_00458"/>
<dbReference type="OrthoDB" id="1954697at2"/>
<keyword evidence="2" id="KW-1185">Reference proteome</keyword>
<evidence type="ECO:0000313" key="1">
    <source>
        <dbReference type="EMBL" id="SDJ98928.1"/>
    </source>
</evidence>
<accession>A0A1G8Y808</accession>
<dbReference type="Proteomes" id="UP000198718">
    <property type="component" value="Unassembled WGS sequence"/>
</dbReference>
<reference evidence="1 2" key="1">
    <citation type="submission" date="2016-10" db="EMBL/GenBank/DDBJ databases">
        <authorList>
            <person name="de Groot N.N."/>
        </authorList>
    </citation>
    <scope>NUCLEOTIDE SEQUENCE [LARGE SCALE GENOMIC DNA]</scope>
    <source>
        <strain evidence="1 2">DSM 18346</strain>
    </source>
</reference>